<dbReference type="SMART" id="SM00650">
    <property type="entry name" value="rADc"/>
    <property type="match status" value="1"/>
</dbReference>
<evidence type="ECO:0000256" key="7">
    <source>
        <dbReference type="HAMAP-Rule" id="MF_00607"/>
    </source>
</evidence>
<dbReference type="InterPro" id="IPR011530">
    <property type="entry name" value="rRNA_adenine_dimethylase"/>
</dbReference>
<evidence type="ECO:0000256" key="5">
    <source>
        <dbReference type="ARBA" id="ARBA00022691"/>
    </source>
</evidence>
<dbReference type="AlphaFoldDB" id="A0A1F6NUP9"/>
<dbReference type="Pfam" id="PF00398">
    <property type="entry name" value="RrnaAD"/>
    <property type="match status" value="1"/>
</dbReference>
<comment type="catalytic activity">
    <reaction evidence="7">
        <text>adenosine(1518)/adenosine(1519) in 16S rRNA + 4 S-adenosyl-L-methionine = N(6)-dimethyladenosine(1518)/N(6)-dimethyladenosine(1519) in 16S rRNA + 4 S-adenosyl-L-homocysteine + 4 H(+)</text>
        <dbReference type="Rhea" id="RHEA:19609"/>
        <dbReference type="Rhea" id="RHEA-COMP:10232"/>
        <dbReference type="Rhea" id="RHEA-COMP:10233"/>
        <dbReference type="ChEBI" id="CHEBI:15378"/>
        <dbReference type="ChEBI" id="CHEBI:57856"/>
        <dbReference type="ChEBI" id="CHEBI:59789"/>
        <dbReference type="ChEBI" id="CHEBI:74411"/>
        <dbReference type="ChEBI" id="CHEBI:74493"/>
        <dbReference type="EC" id="2.1.1.182"/>
    </reaction>
</comment>
<sequence length="318" mass="36107">MHFFTPKAIQNLCQQYGLKPSRDYGQNYLLSLEPIEAMLKAAEIKKTDTIVEIGPGFGALTCGLADEAGKVIAFEIEKKIEKYWQEKTKEYPNVEIVWGNVLRMFCHFERGLKADEKSPSDAIDDNGDPPHSFGMTVGEPYKVVANIPYQITSPLIKLFLEDIKNKPELMVLMVQKEVAERICAKPGDMSVLAIAVQYFATPEIIIHVPRHFFYPIPEVDSAVIKITLKKFDKNQEENTKQFFKLVKTGFSSRRKILVKNLLPLVGGGSGLKKLQEIWEKLGYSRTIRAQELSVTDWIKLAQELAQSYPHTKKDEDVV</sequence>
<reference evidence="10 11" key="1">
    <citation type="journal article" date="2016" name="Nat. Commun.">
        <title>Thousands of microbial genomes shed light on interconnected biogeochemical processes in an aquifer system.</title>
        <authorList>
            <person name="Anantharaman K."/>
            <person name="Brown C.T."/>
            <person name="Hug L.A."/>
            <person name="Sharon I."/>
            <person name="Castelle C.J."/>
            <person name="Probst A.J."/>
            <person name="Thomas B.C."/>
            <person name="Singh A."/>
            <person name="Wilkins M.J."/>
            <person name="Karaoz U."/>
            <person name="Brodie E.L."/>
            <person name="Williams K.H."/>
            <person name="Hubbard S.S."/>
            <person name="Banfield J.F."/>
        </authorList>
    </citation>
    <scope>NUCLEOTIDE SEQUENCE [LARGE SCALE GENOMIC DNA]</scope>
</reference>
<comment type="caution">
    <text evidence="7 8">Lacks conserved residue(s) required for the propagation of feature annotation.</text>
</comment>
<feature type="binding site" evidence="7 8">
    <location>
        <position position="54"/>
    </location>
    <ligand>
        <name>S-adenosyl-L-methionine</name>
        <dbReference type="ChEBI" id="CHEBI:59789"/>
    </ligand>
</feature>
<dbReference type="Gene3D" id="1.10.8.100">
    <property type="entry name" value="Ribosomal RNA adenine dimethylase-like, domain 2"/>
    <property type="match status" value="1"/>
</dbReference>
<gene>
    <name evidence="7" type="primary">rsmA</name>
    <name evidence="7" type="synonym">ksgA</name>
    <name evidence="10" type="ORF">A3J93_03645</name>
</gene>
<dbReference type="InterPro" id="IPR001737">
    <property type="entry name" value="KsgA/Erm"/>
</dbReference>
<dbReference type="PANTHER" id="PTHR11727">
    <property type="entry name" value="DIMETHYLADENOSINE TRANSFERASE"/>
    <property type="match status" value="1"/>
</dbReference>
<comment type="function">
    <text evidence="7">Specifically dimethylates two adjacent adenosines (A1518 and A1519) in the loop of a conserved hairpin near the 3'-end of 16S rRNA in the 30S particle. May play a critical role in biogenesis of 30S subunits.</text>
</comment>
<feature type="binding site" evidence="7 8">
    <location>
        <position position="146"/>
    </location>
    <ligand>
        <name>S-adenosyl-L-methionine</name>
        <dbReference type="ChEBI" id="CHEBI:59789"/>
    </ligand>
</feature>
<dbReference type="EC" id="2.1.1.182" evidence="7"/>
<keyword evidence="6 7" id="KW-0694">RNA-binding</keyword>
<dbReference type="HAMAP" id="MF_00607">
    <property type="entry name" value="16SrRNA_methyltr_A"/>
    <property type="match status" value="1"/>
</dbReference>
<dbReference type="NCBIfam" id="TIGR00755">
    <property type="entry name" value="ksgA"/>
    <property type="match status" value="1"/>
</dbReference>
<dbReference type="GO" id="GO:0003723">
    <property type="term" value="F:RNA binding"/>
    <property type="evidence" value="ECO:0007669"/>
    <property type="project" value="UniProtKB-UniRule"/>
</dbReference>
<dbReference type="Gene3D" id="3.40.50.150">
    <property type="entry name" value="Vaccinia Virus protein VP39"/>
    <property type="match status" value="1"/>
</dbReference>
<feature type="binding site" evidence="7 8">
    <location>
        <position position="27"/>
    </location>
    <ligand>
        <name>S-adenosyl-L-methionine</name>
        <dbReference type="ChEBI" id="CHEBI:59789"/>
    </ligand>
</feature>
<dbReference type="PROSITE" id="PS51689">
    <property type="entry name" value="SAM_RNA_A_N6_MT"/>
    <property type="match status" value="1"/>
</dbReference>
<dbReference type="PANTHER" id="PTHR11727:SF7">
    <property type="entry name" value="DIMETHYLADENOSINE TRANSFERASE-RELATED"/>
    <property type="match status" value="1"/>
</dbReference>
<feature type="binding site" evidence="7 8">
    <location>
        <position position="29"/>
    </location>
    <ligand>
        <name>S-adenosyl-L-methionine</name>
        <dbReference type="ChEBI" id="CHEBI:59789"/>
    </ligand>
</feature>
<feature type="domain" description="Ribosomal RNA adenine methylase transferase N-terminal" evidence="9">
    <location>
        <begin position="34"/>
        <end position="230"/>
    </location>
</feature>
<comment type="subcellular location">
    <subcellularLocation>
        <location evidence="7">Cytoplasm</location>
    </subcellularLocation>
</comment>
<keyword evidence="1 7" id="KW-0963">Cytoplasm</keyword>
<organism evidence="10 11">
    <name type="scientific">Candidatus Magasanikbacteria bacterium RIFOXYC2_FULL_42_28</name>
    <dbReference type="NCBI Taxonomy" id="1798704"/>
    <lineage>
        <taxon>Bacteria</taxon>
        <taxon>Candidatus Magasanikiibacteriota</taxon>
    </lineage>
</organism>
<evidence type="ECO:0000256" key="8">
    <source>
        <dbReference type="PROSITE-ProRule" id="PRU01026"/>
    </source>
</evidence>
<evidence type="ECO:0000256" key="1">
    <source>
        <dbReference type="ARBA" id="ARBA00022490"/>
    </source>
</evidence>
<feature type="binding site" evidence="7 8">
    <location>
        <position position="75"/>
    </location>
    <ligand>
        <name>S-adenosyl-L-methionine</name>
        <dbReference type="ChEBI" id="CHEBI:59789"/>
    </ligand>
</feature>
<dbReference type="Proteomes" id="UP000177907">
    <property type="component" value="Unassembled WGS sequence"/>
</dbReference>
<evidence type="ECO:0000256" key="6">
    <source>
        <dbReference type="ARBA" id="ARBA00022884"/>
    </source>
</evidence>
<evidence type="ECO:0000259" key="9">
    <source>
        <dbReference type="SMART" id="SM00650"/>
    </source>
</evidence>
<dbReference type="STRING" id="1798704.A3J93_03645"/>
<dbReference type="InterPro" id="IPR023165">
    <property type="entry name" value="rRNA_Ade_diMease-like_C"/>
</dbReference>
<comment type="caution">
    <text evidence="10">The sequence shown here is derived from an EMBL/GenBank/DDBJ whole genome shotgun (WGS) entry which is preliminary data.</text>
</comment>
<keyword evidence="4 7" id="KW-0808">Transferase</keyword>
<dbReference type="GO" id="GO:0052908">
    <property type="term" value="F:16S rRNA (adenine(1518)-N(6)/adenine(1519)-N(6))-dimethyltransferase activity"/>
    <property type="evidence" value="ECO:0007669"/>
    <property type="project" value="UniProtKB-EC"/>
</dbReference>
<dbReference type="InterPro" id="IPR020598">
    <property type="entry name" value="rRNA_Ade_methylase_Trfase_N"/>
</dbReference>
<dbReference type="InterPro" id="IPR029063">
    <property type="entry name" value="SAM-dependent_MTases_sf"/>
</dbReference>
<evidence type="ECO:0000256" key="4">
    <source>
        <dbReference type="ARBA" id="ARBA00022679"/>
    </source>
</evidence>
<evidence type="ECO:0000313" key="11">
    <source>
        <dbReference type="Proteomes" id="UP000177907"/>
    </source>
</evidence>
<comment type="similarity">
    <text evidence="7">Belongs to the class I-like SAM-binding methyltransferase superfamily. rRNA adenine N(6)-methyltransferase family. RsmA subfamily.</text>
</comment>
<dbReference type="SUPFAM" id="SSF53335">
    <property type="entry name" value="S-adenosyl-L-methionine-dependent methyltransferases"/>
    <property type="match status" value="1"/>
</dbReference>
<keyword evidence="2 7" id="KW-0698">rRNA processing</keyword>
<evidence type="ECO:0000256" key="2">
    <source>
        <dbReference type="ARBA" id="ARBA00022552"/>
    </source>
</evidence>
<protein>
    <recommendedName>
        <fullName evidence="7">Ribosomal RNA small subunit methyltransferase A</fullName>
        <ecNumber evidence="7">2.1.1.182</ecNumber>
    </recommendedName>
    <alternativeName>
        <fullName evidence="7">16S rRNA (adenine(1518)-N(6)/adenine(1519)-N(6))-dimethyltransferase</fullName>
    </alternativeName>
    <alternativeName>
        <fullName evidence="7">16S rRNA dimethyladenosine transferase</fullName>
    </alternativeName>
    <alternativeName>
        <fullName evidence="7">16S rRNA dimethylase</fullName>
    </alternativeName>
    <alternativeName>
        <fullName evidence="7">S-adenosylmethionine-6-N', N'-adenosyl(rRNA) dimethyltransferase</fullName>
    </alternativeName>
</protein>
<name>A0A1F6NUP9_9BACT</name>
<accession>A0A1F6NUP9</accession>
<dbReference type="GO" id="GO:0005829">
    <property type="term" value="C:cytosol"/>
    <property type="evidence" value="ECO:0007669"/>
    <property type="project" value="TreeGrafter"/>
</dbReference>
<keyword evidence="3 7" id="KW-0489">Methyltransferase</keyword>
<dbReference type="EMBL" id="MFQZ01000010">
    <property type="protein sequence ID" value="OGH87591.1"/>
    <property type="molecule type" value="Genomic_DNA"/>
</dbReference>
<evidence type="ECO:0000256" key="3">
    <source>
        <dbReference type="ARBA" id="ARBA00022603"/>
    </source>
</evidence>
<evidence type="ECO:0000313" key="10">
    <source>
        <dbReference type="EMBL" id="OGH87591.1"/>
    </source>
</evidence>
<proteinExistence type="inferred from homology"/>
<keyword evidence="5 7" id="KW-0949">S-adenosyl-L-methionine</keyword>